<evidence type="ECO:0000313" key="2">
    <source>
        <dbReference type="Proteomes" id="UP000030134"/>
    </source>
</evidence>
<dbReference type="RefSeq" id="WP_025842417.1">
    <property type="nucleotide sequence ID" value="NZ_JQZW01000008.1"/>
</dbReference>
<dbReference type="STRING" id="266762.HQ36_04090"/>
<organism evidence="1 2">
    <name type="scientific">Porphyromonas gingivicanis</name>
    <dbReference type="NCBI Taxonomy" id="266762"/>
    <lineage>
        <taxon>Bacteria</taxon>
        <taxon>Pseudomonadati</taxon>
        <taxon>Bacteroidota</taxon>
        <taxon>Bacteroidia</taxon>
        <taxon>Bacteroidales</taxon>
        <taxon>Porphyromonadaceae</taxon>
        <taxon>Porphyromonas</taxon>
    </lineage>
</organism>
<dbReference type="AlphaFoldDB" id="A0A0A2G4C6"/>
<evidence type="ECO:0000313" key="1">
    <source>
        <dbReference type="EMBL" id="KGN98101.1"/>
    </source>
</evidence>
<proteinExistence type="predicted"/>
<sequence length="97" mass="11480">MQKRYPEKIGTVLKEWLEKEADFAEGVYQDKALQLFRKKMAPIAGHIKESSCRHNTLYVRMRSSAMAQMLRENKEQIMQSINEDLNYIAIEDIRIFN</sequence>
<protein>
    <submittedName>
        <fullName evidence="1">Uncharacterized protein</fullName>
    </submittedName>
</protein>
<dbReference type="OrthoDB" id="1013391at2"/>
<comment type="caution">
    <text evidence="1">The sequence shown here is derived from an EMBL/GenBank/DDBJ whole genome shotgun (WGS) entry which is preliminary data.</text>
</comment>
<reference evidence="1 2" key="1">
    <citation type="submission" date="2014-08" db="EMBL/GenBank/DDBJ databases">
        <title>Porphyromonas gingivicanis strain:COT-022_OH1391 Genome sequencing.</title>
        <authorList>
            <person name="Wallis C."/>
            <person name="Deusch O."/>
            <person name="O'Flynn C."/>
            <person name="Davis I."/>
            <person name="Jospin G."/>
            <person name="Darling A.E."/>
            <person name="Coil D.A."/>
            <person name="Alexiev A."/>
            <person name="Horsfall A."/>
            <person name="Kirkwood N."/>
            <person name="Harris S."/>
            <person name="Eisen J.A."/>
        </authorList>
    </citation>
    <scope>NUCLEOTIDE SEQUENCE [LARGE SCALE GENOMIC DNA]</scope>
    <source>
        <strain evidence="2">COT-022 OH1391</strain>
    </source>
</reference>
<accession>A0A0A2G4C6</accession>
<dbReference type="Proteomes" id="UP000030134">
    <property type="component" value="Unassembled WGS sequence"/>
</dbReference>
<dbReference type="Pfam" id="PF05258">
    <property type="entry name" value="DciA"/>
    <property type="match status" value="1"/>
</dbReference>
<dbReference type="EMBL" id="JQZW01000008">
    <property type="protein sequence ID" value="KGN98101.1"/>
    <property type="molecule type" value="Genomic_DNA"/>
</dbReference>
<keyword evidence="2" id="KW-1185">Reference proteome</keyword>
<name>A0A0A2G4C6_9PORP</name>
<gene>
    <name evidence="1" type="ORF">HQ36_04090</name>
</gene>
<dbReference type="InterPro" id="IPR007922">
    <property type="entry name" value="DciA-like"/>
</dbReference>